<evidence type="ECO:0000313" key="4">
    <source>
        <dbReference type="Proteomes" id="UP000427842"/>
    </source>
</evidence>
<comment type="caution">
    <text evidence="3">The sequence shown here is derived from an EMBL/GenBank/DDBJ whole genome shotgun (WGS) entry which is preliminary data.</text>
</comment>
<dbReference type="PANTHER" id="PTHR43855:SF1">
    <property type="entry name" value="THIOSULFATE SULFURTRANSFERASE"/>
    <property type="match status" value="1"/>
</dbReference>
<keyword evidence="1" id="KW-0677">Repeat</keyword>
<evidence type="ECO:0000313" key="3">
    <source>
        <dbReference type="EMBL" id="KAB8125395.1"/>
    </source>
</evidence>
<dbReference type="Proteomes" id="UP000427842">
    <property type="component" value="Unassembled WGS sequence"/>
</dbReference>
<dbReference type="Pfam" id="PF00581">
    <property type="entry name" value="Rhodanese"/>
    <property type="match status" value="2"/>
</dbReference>
<accession>A0ABQ6W0J6</accession>
<reference evidence="3 4" key="1">
    <citation type="submission" date="2018-09" db="EMBL/GenBank/DDBJ databases">
        <title>Genome sequence and characterization of the bcs clusters for the production of nanocellulose from the low pH resistant strain Komagataeibacter medellinensis ID13488.</title>
        <authorList>
            <person name="Hernandez-Arriaga A.M."/>
            <person name="Del Cerro C."/>
            <person name="Urbina L."/>
            <person name="Eceiza A."/>
            <person name="Retegi A."/>
            <person name="Prieto M.A."/>
        </authorList>
    </citation>
    <scope>NUCLEOTIDE SEQUENCE [LARGE SCALE GENOMIC DNA]</scope>
    <source>
        <strain evidence="3 4">ID13488</strain>
    </source>
</reference>
<organism evidence="3 4">
    <name type="scientific">Komagataeibacter medellinensis</name>
    <dbReference type="NCBI Taxonomy" id="1177712"/>
    <lineage>
        <taxon>Bacteria</taxon>
        <taxon>Pseudomonadati</taxon>
        <taxon>Pseudomonadota</taxon>
        <taxon>Alphaproteobacteria</taxon>
        <taxon>Acetobacterales</taxon>
        <taxon>Acetobacteraceae</taxon>
        <taxon>Komagataeibacter</taxon>
    </lineage>
</organism>
<dbReference type="InterPro" id="IPR001763">
    <property type="entry name" value="Rhodanese-like_dom"/>
</dbReference>
<protein>
    <submittedName>
        <fullName evidence="3">Sulfurtransferase</fullName>
    </submittedName>
</protein>
<dbReference type="PROSITE" id="PS50206">
    <property type="entry name" value="RHODANESE_3"/>
    <property type="match status" value="2"/>
</dbReference>
<feature type="domain" description="Rhodanese" evidence="2">
    <location>
        <begin position="26"/>
        <end position="137"/>
    </location>
</feature>
<evidence type="ECO:0000256" key="1">
    <source>
        <dbReference type="ARBA" id="ARBA00022737"/>
    </source>
</evidence>
<dbReference type="EMBL" id="QYAZ01000001">
    <property type="protein sequence ID" value="KAB8125395.1"/>
    <property type="molecule type" value="Genomic_DNA"/>
</dbReference>
<gene>
    <name evidence="3" type="ORF">D3W54_13130</name>
</gene>
<dbReference type="InterPro" id="IPR036873">
    <property type="entry name" value="Rhodanese-like_dom_sf"/>
</dbReference>
<dbReference type="SMART" id="SM00450">
    <property type="entry name" value="RHOD"/>
    <property type="match status" value="2"/>
</dbReference>
<evidence type="ECO:0000259" key="2">
    <source>
        <dbReference type="PROSITE" id="PS50206"/>
    </source>
</evidence>
<dbReference type="Gene3D" id="3.40.250.10">
    <property type="entry name" value="Rhodanese-like domain"/>
    <property type="match status" value="2"/>
</dbReference>
<proteinExistence type="predicted"/>
<dbReference type="InterPro" id="IPR051126">
    <property type="entry name" value="Thiosulfate_sulfurtransferase"/>
</dbReference>
<name>A0ABQ6W0J6_9PROT</name>
<keyword evidence="4" id="KW-1185">Reference proteome</keyword>
<sequence length="300" mass="33295">MSRTMQEAVMPTTVLYSPDDVRTLAASGQAALIDVRDRKDFEAGHIPGAVNMPDIFTYLAETTHEGLQALQQTFATLFGDFGLDGRKTAIVYEDALHTRYGGSYRGYWILRYLGYPRVGILDGGLSAWRQQGGALVRETMQPAHTDFPLQVNSQLMATYEDVRAALTNPAIRLLDNRDRVEWLGESSSPYGVDFAPRKGRIPGAVWIEWYDFMTVEDGQAAFRTADEIRSLAASRGLKPEDDIIIYCFKGARAANTYVALSAAGFTRLRIYMGSWNEWSRNEALPIEAGLPKAAAPYCGD</sequence>
<feature type="domain" description="Rhodanese" evidence="2">
    <location>
        <begin position="167"/>
        <end position="287"/>
    </location>
</feature>
<dbReference type="PANTHER" id="PTHR43855">
    <property type="entry name" value="THIOSULFATE SULFURTRANSFERASE"/>
    <property type="match status" value="1"/>
</dbReference>
<dbReference type="SUPFAM" id="SSF52821">
    <property type="entry name" value="Rhodanese/Cell cycle control phosphatase"/>
    <property type="match status" value="2"/>
</dbReference>
<dbReference type="CDD" id="cd01449">
    <property type="entry name" value="TST_Repeat_2"/>
    <property type="match status" value="1"/>
</dbReference>